<sequence length="104" mass="11257">METLSTLLLRTVHLLPHPCLSPEGGPSSQQPVSGLAAAFPEEVASALRPSPGQRGARRRGLRAARDSVSRLLPRGTSACGARACPDREWLGWQRRRVRRGRAAP</sequence>
<protein>
    <submittedName>
        <fullName evidence="1">Uncharacterized protein</fullName>
    </submittedName>
</protein>
<dbReference type="EMBL" id="JAIQCJ010001983">
    <property type="protein sequence ID" value="KAJ8786501.1"/>
    <property type="molecule type" value="Genomic_DNA"/>
</dbReference>
<proteinExistence type="predicted"/>
<name>A0AB34H604_ESCRO</name>
<evidence type="ECO:0000313" key="2">
    <source>
        <dbReference type="Proteomes" id="UP001159641"/>
    </source>
</evidence>
<gene>
    <name evidence="1" type="ORF">J1605_005990</name>
</gene>
<accession>A0AB34H604</accession>
<reference evidence="1 2" key="1">
    <citation type="submission" date="2022-11" db="EMBL/GenBank/DDBJ databases">
        <title>Whole genome sequence of Eschrichtius robustus ER-17-0199.</title>
        <authorList>
            <person name="Bruniche-Olsen A."/>
            <person name="Black A.N."/>
            <person name="Fields C.J."/>
            <person name="Walden K."/>
            <person name="Dewoody J.A."/>
        </authorList>
    </citation>
    <scope>NUCLEOTIDE SEQUENCE [LARGE SCALE GENOMIC DNA]</scope>
    <source>
        <strain evidence="1">ER-17-0199</strain>
        <tissue evidence="1">Blubber</tissue>
    </source>
</reference>
<organism evidence="1 2">
    <name type="scientific">Eschrichtius robustus</name>
    <name type="common">California gray whale</name>
    <name type="synonym">Eschrichtius gibbosus</name>
    <dbReference type="NCBI Taxonomy" id="9764"/>
    <lineage>
        <taxon>Eukaryota</taxon>
        <taxon>Metazoa</taxon>
        <taxon>Chordata</taxon>
        <taxon>Craniata</taxon>
        <taxon>Vertebrata</taxon>
        <taxon>Euteleostomi</taxon>
        <taxon>Mammalia</taxon>
        <taxon>Eutheria</taxon>
        <taxon>Laurasiatheria</taxon>
        <taxon>Artiodactyla</taxon>
        <taxon>Whippomorpha</taxon>
        <taxon>Cetacea</taxon>
        <taxon>Mysticeti</taxon>
        <taxon>Eschrichtiidae</taxon>
        <taxon>Eschrichtius</taxon>
    </lineage>
</organism>
<keyword evidence="2" id="KW-1185">Reference proteome</keyword>
<comment type="caution">
    <text evidence="1">The sequence shown here is derived from an EMBL/GenBank/DDBJ whole genome shotgun (WGS) entry which is preliminary data.</text>
</comment>
<dbReference type="AlphaFoldDB" id="A0AB34H604"/>
<evidence type="ECO:0000313" key="1">
    <source>
        <dbReference type="EMBL" id="KAJ8786501.1"/>
    </source>
</evidence>
<dbReference type="Proteomes" id="UP001159641">
    <property type="component" value="Unassembled WGS sequence"/>
</dbReference>